<dbReference type="CDD" id="cd23812">
    <property type="entry name" value="UBCc_ScPEX4-like"/>
    <property type="match status" value="1"/>
</dbReference>
<accession>A0A4Z1NZI2</accession>
<dbReference type="InterPro" id="IPR016135">
    <property type="entry name" value="UBQ-conjugating_enzyme/RWD"/>
</dbReference>
<dbReference type="SMART" id="SM00212">
    <property type="entry name" value="UBCc"/>
    <property type="match status" value="1"/>
</dbReference>
<dbReference type="STRING" id="86259.A0A4Z1NZI2"/>
<dbReference type="FunFam" id="3.10.110.10:FF:000098">
    <property type="entry name" value="Ubiquitin conjugating enzyme (UbcJ)"/>
    <property type="match status" value="1"/>
</dbReference>
<evidence type="ECO:0000313" key="3">
    <source>
        <dbReference type="EMBL" id="TID19038.1"/>
    </source>
</evidence>
<sequence>MASSGTKSSNRSTTKRLIQELQDYHNDPNPALLHLGPVNDDELMKWQAVLKGVEGTAYEGGRWLLSITIPPTYPLASPTITFDTPICHPNIHFKTGEICLDLLKSSWSPAYTISSTLTAIQQLLESGEPDSPLNIDVALLMREGDWMAVEGLVRFYTGIYRYEGDLVRGVGWDGRS</sequence>
<dbReference type="Pfam" id="PF00179">
    <property type="entry name" value="UQ_con"/>
    <property type="match status" value="1"/>
</dbReference>
<evidence type="ECO:0000259" key="2">
    <source>
        <dbReference type="PROSITE" id="PS50127"/>
    </source>
</evidence>
<dbReference type="InterPro" id="IPR050113">
    <property type="entry name" value="Ub_conjugating_enzyme"/>
</dbReference>
<dbReference type="AlphaFoldDB" id="A0A4Z1NZI2"/>
<keyword evidence="4" id="KW-1185">Reference proteome</keyword>
<dbReference type="Proteomes" id="UP000298493">
    <property type="component" value="Unassembled WGS sequence"/>
</dbReference>
<evidence type="ECO:0000256" key="1">
    <source>
        <dbReference type="ARBA" id="ARBA00022786"/>
    </source>
</evidence>
<organism evidence="3 4">
    <name type="scientific">Venturia nashicola</name>
    <dbReference type="NCBI Taxonomy" id="86259"/>
    <lineage>
        <taxon>Eukaryota</taxon>
        <taxon>Fungi</taxon>
        <taxon>Dikarya</taxon>
        <taxon>Ascomycota</taxon>
        <taxon>Pezizomycotina</taxon>
        <taxon>Dothideomycetes</taxon>
        <taxon>Pleosporomycetidae</taxon>
        <taxon>Venturiales</taxon>
        <taxon>Venturiaceae</taxon>
        <taxon>Venturia</taxon>
    </lineage>
</organism>
<feature type="domain" description="UBC core" evidence="2">
    <location>
        <begin position="12"/>
        <end position="162"/>
    </location>
</feature>
<gene>
    <name evidence="3" type="ORF">E6O75_ATG06159</name>
</gene>
<evidence type="ECO:0000313" key="4">
    <source>
        <dbReference type="Proteomes" id="UP000298493"/>
    </source>
</evidence>
<dbReference type="Gene3D" id="3.10.110.10">
    <property type="entry name" value="Ubiquitin Conjugating Enzyme"/>
    <property type="match status" value="1"/>
</dbReference>
<comment type="caution">
    <text evidence="3">The sequence shown here is derived from an EMBL/GenBank/DDBJ whole genome shotgun (WGS) entry which is preliminary data.</text>
</comment>
<dbReference type="SUPFAM" id="SSF54495">
    <property type="entry name" value="UBC-like"/>
    <property type="match status" value="1"/>
</dbReference>
<name>A0A4Z1NZI2_9PEZI</name>
<protein>
    <submittedName>
        <fullName evidence="3">Putative ubiquitin-conjugating enzyme protein</fullName>
    </submittedName>
</protein>
<dbReference type="PROSITE" id="PS50127">
    <property type="entry name" value="UBC_2"/>
    <property type="match status" value="1"/>
</dbReference>
<reference evidence="3 4" key="1">
    <citation type="submission" date="2019-04" db="EMBL/GenBank/DDBJ databases">
        <title>High contiguity whole genome sequence and gene annotation resource for two Venturia nashicola isolates.</title>
        <authorList>
            <person name="Prokchorchik M."/>
            <person name="Won K."/>
            <person name="Lee Y."/>
            <person name="Choi E.D."/>
            <person name="Segonzac C."/>
            <person name="Sohn K.H."/>
        </authorList>
    </citation>
    <scope>NUCLEOTIDE SEQUENCE [LARGE SCALE GENOMIC DNA]</scope>
    <source>
        <strain evidence="3 4">PRI2</strain>
    </source>
</reference>
<dbReference type="EMBL" id="SNSC02000013">
    <property type="protein sequence ID" value="TID19038.1"/>
    <property type="molecule type" value="Genomic_DNA"/>
</dbReference>
<proteinExistence type="predicted"/>
<keyword evidence="1" id="KW-0833">Ubl conjugation pathway</keyword>
<dbReference type="PANTHER" id="PTHR24067">
    <property type="entry name" value="UBIQUITIN-CONJUGATING ENZYME E2"/>
    <property type="match status" value="1"/>
</dbReference>
<dbReference type="InterPro" id="IPR000608">
    <property type="entry name" value="UBC"/>
</dbReference>